<keyword evidence="3" id="KW-1185">Reference proteome</keyword>
<dbReference type="Proteomes" id="UP001610335">
    <property type="component" value="Unassembled WGS sequence"/>
</dbReference>
<organism evidence="2 3">
    <name type="scientific">Aspergillus cavernicola</name>
    <dbReference type="NCBI Taxonomy" id="176166"/>
    <lineage>
        <taxon>Eukaryota</taxon>
        <taxon>Fungi</taxon>
        <taxon>Dikarya</taxon>
        <taxon>Ascomycota</taxon>
        <taxon>Pezizomycotina</taxon>
        <taxon>Eurotiomycetes</taxon>
        <taxon>Eurotiomycetidae</taxon>
        <taxon>Eurotiales</taxon>
        <taxon>Aspergillaceae</taxon>
        <taxon>Aspergillus</taxon>
        <taxon>Aspergillus subgen. Nidulantes</taxon>
    </lineage>
</organism>
<protein>
    <recommendedName>
        <fullName evidence="4">Mitochondrial ATPase expression-domain-containing protein</fullName>
    </recommendedName>
</protein>
<proteinExistence type="predicted"/>
<reference evidence="2 3" key="1">
    <citation type="submission" date="2024-07" db="EMBL/GenBank/DDBJ databases">
        <title>Section-level genome sequencing and comparative genomics of Aspergillus sections Usti and Cavernicolus.</title>
        <authorList>
            <consortium name="Lawrence Berkeley National Laboratory"/>
            <person name="Nybo J.L."/>
            <person name="Vesth T.C."/>
            <person name="Theobald S."/>
            <person name="Frisvad J.C."/>
            <person name="Larsen T.O."/>
            <person name="Kjaerboelling I."/>
            <person name="Rothschild-Mancinelli K."/>
            <person name="Lyhne E.K."/>
            <person name="Kogle M.E."/>
            <person name="Barry K."/>
            <person name="Clum A."/>
            <person name="Na H."/>
            <person name="Ledsgaard L."/>
            <person name="Lin J."/>
            <person name="Lipzen A."/>
            <person name="Kuo A."/>
            <person name="Riley R."/>
            <person name="Mondo S."/>
            <person name="LaButti K."/>
            <person name="Haridas S."/>
            <person name="Pangalinan J."/>
            <person name="Salamov A.A."/>
            <person name="Simmons B.A."/>
            <person name="Magnuson J.K."/>
            <person name="Chen J."/>
            <person name="Drula E."/>
            <person name="Henrissat B."/>
            <person name="Wiebenga A."/>
            <person name="Lubbers R.J."/>
            <person name="Gomes A.C."/>
            <person name="Makela M.R."/>
            <person name="Stajich J."/>
            <person name="Grigoriev I.V."/>
            <person name="Mortensen U.H."/>
            <person name="De vries R.P."/>
            <person name="Baker S.E."/>
            <person name="Andersen M.R."/>
        </authorList>
    </citation>
    <scope>NUCLEOTIDE SEQUENCE [LARGE SCALE GENOMIC DNA]</scope>
    <source>
        <strain evidence="2 3">CBS 600.67</strain>
    </source>
</reference>
<feature type="compositionally biased region" description="Basic and acidic residues" evidence="1">
    <location>
        <begin position="113"/>
        <end position="134"/>
    </location>
</feature>
<evidence type="ECO:0000313" key="3">
    <source>
        <dbReference type="Proteomes" id="UP001610335"/>
    </source>
</evidence>
<feature type="region of interest" description="Disordered" evidence="1">
    <location>
        <begin position="493"/>
        <end position="521"/>
    </location>
</feature>
<evidence type="ECO:0000313" key="2">
    <source>
        <dbReference type="EMBL" id="KAL2829683.1"/>
    </source>
</evidence>
<sequence>MSSVWNHAPNRSMVLSLRAAHLSSRSFRKGCPYSTSFRPIYPKSLDSPTSAFLCPSSSTQSEAGLHGIGLNDADPSSCEFWCSSRLIQSRLNQPTLPLTNVPEPWGAIVNCGRENHDAESDSTTRRETKPSQDKHGKHQRLRQNSSLNKKRGGSDRSSNHEPSPSDYLIDTIQNMVLSRDARDSNWTFSGSNSQNLLMTSLTLKQRVSFKKQSHSGSLQEIIADYIQYVDPVLQEWKSIDISSHSSAALELDDPLRSMLRDNYVACLISRGYDFTDVMAWAWVLKSNTTYEATLRIFLLGADQAVNESDFSRRIPAFIPLMLLRQDLDLKTFRLLLVYSLHIISGQAVPPLNYSFNDLSNDVVSNHIYSHHQVNAEPWINPSMCATFVVRLLSHARRLWPEAQLSIAQALAVYLRTSKSLGSSFVTEKLNMCLRLLSLPSGPRPFVSASVRQQAQFELLKAMVDKHPVSPVTRRGYQGLAAVQLAHKKTSAERESAELKAPSWPPWKEAKSGIDSQKGVEGMRSRTMRVISQMREAGYPSSLWEKVTGILAGWDTDNSPTTQTRTLMRPPATLRGRAQQLNHRAIWEARIRSTRTVREAWACFLAYENQGLSPHSAIYTAMGEKLIFGRKTTKRQLHQSSLALPGDGLEVFPEPASARDWIYTPTEPPTLSEFIKRMLSHGIRPSGRFLAFLIHHTPSFRVGLDCLNCSDLTNQQLRALFTVGEGISEHDFEHQKALDGLPDYLISAFIRFLCRFAIVASHSLNLGDIPATDAFPIITGNWAKTPHHIPTLYSYTDKRERPKKAWYSKLLSHAIRLLRKRNSQSPQGWVQLLAGLRSARILGDPSRVNRHAQMVLAWHEILEALKWSEERNIEMGSDGFQILCQSFSSAVTAGVKDPDAMEKGLELLATASQKNAIHSELAPSEFEDMIHNGLTTLKSQFDRLVLLDPKTSSVFETLRLSLEKTTESPVIVPALPHVPSPAILHAFVRSLGLAEDADGLLSLLRWMSKHALTLNQASDEYLNGDMMMRRTVVAVRLFLEGYWGRQRTEPIGYESDFTFHITPRDPDVPTFSDPILQEAHEIVTATEIWGPWPSDEEVWEYLAHGEQ</sequence>
<feature type="region of interest" description="Disordered" evidence="1">
    <location>
        <begin position="109"/>
        <end position="167"/>
    </location>
</feature>
<name>A0ABR4IPJ1_9EURO</name>
<comment type="caution">
    <text evidence="2">The sequence shown here is derived from an EMBL/GenBank/DDBJ whole genome shotgun (WGS) entry which is preliminary data.</text>
</comment>
<dbReference type="EMBL" id="JBFXLS010000015">
    <property type="protein sequence ID" value="KAL2829683.1"/>
    <property type="molecule type" value="Genomic_DNA"/>
</dbReference>
<accession>A0ABR4IPJ1</accession>
<evidence type="ECO:0000256" key="1">
    <source>
        <dbReference type="SAM" id="MobiDB-lite"/>
    </source>
</evidence>
<evidence type="ECO:0008006" key="4">
    <source>
        <dbReference type="Google" id="ProtNLM"/>
    </source>
</evidence>
<gene>
    <name evidence="2" type="ORF">BDW59DRAFT_32573</name>
</gene>